<feature type="region of interest" description="Disordered" evidence="1">
    <location>
        <begin position="130"/>
        <end position="152"/>
    </location>
</feature>
<feature type="compositionally biased region" description="Basic and acidic residues" evidence="1">
    <location>
        <begin position="133"/>
        <end position="146"/>
    </location>
</feature>
<dbReference type="Gramene" id="Zm00001eb234460_T001">
    <property type="protein sequence ID" value="Zm00001eb234460_P001"/>
    <property type="gene ID" value="Zm00001eb234460"/>
</dbReference>
<reference evidence="2" key="2">
    <citation type="submission" date="2019-07" db="EMBL/GenBank/DDBJ databases">
        <authorList>
            <person name="Seetharam A."/>
            <person name="Woodhouse M."/>
            <person name="Cannon E."/>
        </authorList>
    </citation>
    <scope>NUCLEOTIDE SEQUENCE [LARGE SCALE GENOMIC DNA]</scope>
    <source>
        <strain evidence="2">cv. B73</strain>
    </source>
</reference>
<evidence type="ECO:0000256" key="1">
    <source>
        <dbReference type="SAM" id="MobiDB-lite"/>
    </source>
</evidence>
<dbReference type="Proteomes" id="UP000007305">
    <property type="component" value="Chromosome 5"/>
</dbReference>
<organism evidence="2 3">
    <name type="scientific">Zea mays</name>
    <name type="common">Maize</name>
    <dbReference type="NCBI Taxonomy" id="4577"/>
    <lineage>
        <taxon>Eukaryota</taxon>
        <taxon>Viridiplantae</taxon>
        <taxon>Streptophyta</taxon>
        <taxon>Embryophyta</taxon>
        <taxon>Tracheophyta</taxon>
        <taxon>Spermatophyta</taxon>
        <taxon>Magnoliopsida</taxon>
        <taxon>Liliopsida</taxon>
        <taxon>Poales</taxon>
        <taxon>Poaceae</taxon>
        <taxon>PACMAD clade</taxon>
        <taxon>Panicoideae</taxon>
        <taxon>Andropogonodae</taxon>
        <taxon>Andropogoneae</taxon>
        <taxon>Tripsacinae</taxon>
        <taxon>Zea</taxon>
    </lineage>
</organism>
<proteinExistence type="predicted"/>
<reference evidence="3" key="1">
    <citation type="journal article" date="2009" name="Science">
        <title>The B73 maize genome: complexity, diversity, and dynamics.</title>
        <authorList>
            <person name="Schnable P.S."/>
            <person name="Ware D."/>
            <person name="Fulton R.S."/>
            <person name="Stein J.C."/>
            <person name="Wei F."/>
            <person name="Pasternak S."/>
            <person name="Liang C."/>
            <person name="Zhang J."/>
            <person name="Fulton L."/>
            <person name="Graves T.A."/>
            <person name="Minx P."/>
            <person name="Reily A.D."/>
            <person name="Courtney L."/>
            <person name="Kruchowski S.S."/>
            <person name="Tomlinson C."/>
            <person name="Strong C."/>
            <person name="Delehaunty K."/>
            <person name="Fronick C."/>
            <person name="Courtney B."/>
            <person name="Rock S.M."/>
            <person name="Belter E."/>
            <person name="Du F."/>
            <person name="Kim K."/>
            <person name="Abbott R.M."/>
            <person name="Cotton M."/>
            <person name="Levy A."/>
            <person name="Marchetto P."/>
            <person name="Ochoa K."/>
            <person name="Jackson S.M."/>
            <person name="Gillam B."/>
            <person name="Chen W."/>
            <person name="Yan L."/>
            <person name="Higginbotham J."/>
            <person name="Cardenas M."/>
            <person name="Waligorski J."/>
            <person name="Applebaum E."/>
            <person name="Phelps L."/>
            <person name="Falcone J."/>
            <person name="Kanchi K."/>
            <person name="Thane T."/>
            <person name="Scimone A."/>
            <person name="Thane N."/>
            <person name="Henke J."/>
            <person name="Wang T."/>
            <person name="Ruppert J."/>
            <person name="Shah N."/>
            <person name="Rotter K."/>
            <person name="Hodges J."/>
            <person name="Ingenthron E."/>
            <person name="Cordes M."/>
            <person name="Kohlberg S."/>
            <person name="Sgro J."/>
            <person name="Delgado B."/>
            <person name="Mead K."/>
            <person name="Chinwalla A."/>
            <person name="Leonard S."/>
            <person name="Crouse K."/>
            <person name="Collura K."/>
            <person name="Kudrna D."/>
            <person name="Currie J."/>
            <person name="He R."/>
            <person name="Angelova A."/>
            <person name="Rajasekar S."/>
            <person name="Mueller T."/>
            <person name="Lomeli R."/>
            <person name="Scara G."/>
            <person name="Ko A."/>
            <person name="Delaney K."/>
            <person name="Wissotski M."/>
            <person name="Lopez G."/>
            <person name="Campos D."/>
            <person name="Braidotti M."/>
            <person name="Ashley E."/>
            <person name="Golser W."/>
            <person name="Kim H."/>
            <person name="Lee S."/>
            <person name="Lin J."/>
            <person name="Dujmic Z."/>
            <person name="Kim W."/>
            <person name="Talag J."/>
            <person name="Zuccolo A."/>
            <person name="Fan C."/>
            <person name="Sebastian A."/>
            <person name="Kramer M."/>
            <person name="Spiegel L."/>
            <person name="Nascimento L."/>
            <person name="Zutavern T."/>
            <person name="Miller B."/>
            <person name="Ambroise C."/>
            <person name="Muller S."/>
            <person name="Spooner W."/>
            <person name="Narechania A."/>
            <person name="Ren L."/>
            <person name="Wei S."/>
            <person name="Kumari S."/>
            <person name="Faga B."/>
            <person name="Levy M.J."/>
            <person name="McMahan L."/>
            <person name="Van Buren P."/>
            <person name="Vaughn M.W."/>
            <person name="Ying K."/>
            <person name="Yeh C.-T."/>
            <person name="Emrich S.J."/>
            <person name="Jia Y."/>
            <person name="Kalyanaraman A."/>
            <person name="Hsia A.-P."/>
            <person name="Barbazuk W.B."/>
            <person name="Baucom R.S."/>
            <person name="Brutnell T.P."/>
            <person name="Carpita N.C."/>
            <person name="Chaparro C."/>
            <person name="Chia J.-M."/>
            <person name="Deragon J.-M."/>
            <person name="Estill J.C."/>
            <person name="Fu Y."/>
            <person name="Jeddeloh J.A."/>
            <person name="Han Y."/>
            <person name="Lee H."/>
            <person name="Li P."/>
            <person name="Lisch D.R."/>
            <person name="Liu S."/>
            <person name="Liu Z."/>
            <person name="Nagel D.H."/>
            <person name="McCann M.C."/>
            <person name="SanMiguel P."/>
            <person name="Myers A.M."/>
            <person name="Nettleton D."/>
            <person name="Nguyen J."/>
            <person name="Penning B.W."/>
            <person name="Ponnala L."/>
            <person name="Schneider K.L."/>
            <person name="Schwartz D.C."/>
            <person name="Sharma A."/>
            <person name="Soderlund C."/>
            <person name="Springer N.M."/>
            <person name="Sun Q."/>
            <person name="Wang H."/>
            <person name="Waterman M."/>
            <person name="Westerman R."/>
            <person name="Wolfgruber T.K."/>
            <person name="Yang L."/>
            <person name="Yu Y."/>
            <person name="Zhang L."/>
            <person name="Zhou S."/>
            <person name="Zhu Q."/>
            <person name="Bennetzen J.L."/>
            <person name="Dawe R.K."/>
            <person name="Jiang J."/>
            <person name="Jiang N."/>
            <person name="Presting G.G."/>
            <person name="Wessler S.R."/>
            <person name="Aluru S."/>
            <person name="Martienssen R.A."/>
            <person name="Clifton S.W."/>
            <person name="McCombie W.R."/>
            <person name="Wing R.A."/>
            <person name="Wilson R.K."/>
        </authorList>
    </citation>
    <scope>NUCLEOTIDE SEQUENCE [LARGE SCALE GENOMIC DNA]</scope>
    <source>
        <strain evidence="3">cv. B73</strain>
    </source>
</reference>
<evidence type="ECO:0000313" key="3">
    <source>
        <dbReference type="Proteomes" id="UP000007305"/>
    </source>
</evidence>
<dbReference type="AlphaFoldDB" id="A0A804PGI3"/>
<name>A0A804PGI3_MAIZE</name>
<sequence length="375" mass="41496">PRPVPFPSLLGCLRAPTWPIGVYLQTSRCRHRKGPTHTSNKRAHGLTHEAHRCIAVGVGSSTYENDGLDHSHGEWHLQASFLLYPKKHIHQILLHDALCICGHGCPPLLVLLDGVVHQLEHLAVVYRRPASRAADEARQPRRREQIAEAEPGADLHSLRDVLQELVPPLEPVADHGAHGRVVHELGDPLAEVHGLAPRGVLRDGSHEAADLLLPDAAERLHAAGAEQLQDADLAELPPQGAVARERQALPIRHHHLHRRAPRPRGEVGVVRLQDLPSSVGRRRDHDGDLTELEVDEGRLEPVRDVSHGTVRERAADEQVVEAADHRQTPWARRQPQAIVVVSPLELQEQEGKEGQEEVQVVRERIHDMASDAVNG</sequence>
<dbReference type="EnsemblPlants" id="Zm00001eb234460_T001">
    <property type="protein sequence ID" value="Zm00001eb234460_P001"/>
    <property type="gene ID" value="Zm00001eb234460"/>
</dbReference>
<protein>
    <submittedName>
        <fullName evidence="2">Uncharacterized protein</fullName>
    </submittedName>
</protein>
<reference evidence="2" key="3">
    <citation type="submission" date="2021-05" db="UniProtKB">
        <authorList>
            <consortium name="EnsemblPlants"/>
        </authorList>
    </citation>
    <scope>IDENTIFICATION</scope>
    <source>
        <strain evidence="2">cv. B73</strain>
    </source>
</reference>
<dbReference type="InParanoid" id="A0A804PGI3"/>
<keyword evidence="3" id="KW-1185">Reference proteome</keyword>
<evidence type="ECO:0000313" key="2">
    <source>
        <dbReference type="EnsemblPlants" id="Zm00001eb234460_P001"/>
    </source>
</evidence>
<accession>A0A804PGI3</accession>